<evidence type="ECO:0000313" key="1">
    <source>
        <dbReference type="EMBL" id="PWE13457.1"/>
    </source>
</evidence>
<dbReference type="EMBL" id="QEXO01000004">
    <property type="protein sequence ID" value="PWE13457.1"/>
    <property type="molecule type" value="Genomic_DNA"/>
</dbReference>
<dbReference type="AlphaFoldDB" id="A0A2U2BHK7"/>
<sequence>MKRKYGNRKTVIDGYTFDSKREATRYGVLKMFEATGQIADLELQPRFELIPKQRRSDGKPERACEYVADFRYTDTATGQTVIEDAKGMRTRDYIIKRKLLLQVHGISVREV</sequence>
<comment type="caution">
    <text evidence="1">The sequence shown here is derived from an EMBL/GenBank/DDBJ whole genome shotgun (WGS) entry which is preliminary data.</text>
</comment>
<organism evidence="1 2">
    <name type="scientific">Alcaligenes faecalis</name>
    <dbReference type="NCBI Taxonomy" id="511"/>
    <lineage>
        <taxon>Bacteria</taxon>
        <taxon>Pseudomonadati</taxon>
        <taxon>Pseudomonadota</taxon>
        <taxon>Betaproteobacteria</taxon>
        <taxon>Burkholderiales</taxon>
        <taxon>Alcaligenaceae</taxon>
        <taxon>Alcaligenes</taxon>
    </lineage>
</organism>
<gene>
    <name evidence="1" type="ORF">DF183_16785</name>
</gene>
<dbReference type="Proteomes" id="UP000245216">
    <property type="component" value="Unassembled WGS sequence"/>
</dbReference>
<accession>A0A2U2BHK7</accession>
<dbReference type="Pfam" id="PF06356">
    <property type="entry name" value="DUF1064"/>
    <property type="match status" value="1"/>
</dbReference>
<evidence type="ECO:0000313" key="2">
    <source>
        <dbReference type="Proteomes" id="UP000245216"/>
    </source>
</evidence>
<reference evidence="1 2" key="2">
    <citation type="submission" date="2018-05" db="EMBL/GenBank/DDBJ databases">
        <authorList>
            <person name="Lanie J.A."/>
            <person name="Ng W.-L."/>
            <person name="Kazmierczak K.M."/>
            <person name="Andrzejewski T.M."/>
            <person name="Davidsen T.M."/>
            <person name="Wayne K.J."/>
            <person name="Tettelin H."/>
            <person name="Glass J.I."/>
            <person name="Rusch D."/>
            <person name="Podicherti R."/>
            <person name="Tsui H.-C.T."/>
            <person name="Winkler M.E."/>
        </authorList>
    </citation>
    <scope>NUCLEOTIDE SEQUENCE [LARGE SCALE GENOMIC DNA]</scope>
    <source>
        <strain evidence="1 2">YBY</strain>
    </source>
</reference>
<dbReference type="RefSeq" id="WP_109089685.1">
    <property type="nucleotide sequence ID" value="NZ_QEXO01000004.1"/>
</dbReference>
<dbReference type="InterPro" id="IPR009414">
    <property type="entry name" value="DUF1064"/>
</dbReference>
<protein>
    <recommendedName>
        <fullName evidence="3">DUF1064 domain-containing protein</fullName>
    </recommendedName>
</protein>
<name>A0A2U2BHK7_ALCFA</name>
<reference evidence="1 2" key="1">
    <citation type="submission" date="2018-05" db="EMBL/GenBank/DDBJ databases">
        <title>Genome Sequence of an Efficient Indole-Degrading Bacterium, Alcaligenes sp.YBY.</title>
        <authorList>
            <person name="Yang B."/>
        </authorList>
    </citation>
    <scope>NUCLEOTIDE SEQUENCE [LARGE SCALE GENOMIC DNA]</scope>
    <source>
        <strain evidence="1 2">YBY</strain>
    </source>
</reference>
<proteinExistence type="predicted"/>
<evidence type="ECO:0008006" key="3">
    <source>
        <dbReference type="Google" id="ProtNLM"/>
    </source>
</evidence>